<dbReference type="PROSITE" id="PS51195">
    <property type="entry name" value="Q_MOTIF"/>
    <property type="match status" value="1"/>
</dbReference>
<name>A0ABD0UFI6_DENTH</name>
<dbReference type="Pfam" id="PF00270">
    <property type="entry name" value="DEAD"/>
    <property type="match status" value="1"/>
</dbReference>
<accession>A0ABD0UFI6</accession>
<evidence type="ECO:0000256" key="6">
    <source>
        <dbReference type="PROSITE-ProRule" id="PRU00552"/>
    </source>
</evidence>
<gene>
    <name evidence="8" type="ORF">M5K25_019762</name>
</gene>
<dbReference type="EMBL" id="JANQDX010000015">
    <property type="protein sequence ID" value="KAL0911609.1"/>
    <property type="molecule type" value="Genomic_DNA"/>
</dbReference>
<evidence type="ECO:0000256" key="4">
    <source>
        <dbReference type="ARBA" id="ARBA00022840"/>
    </source>
</evidence>
<feature type="domain" description="DEAD-box RNA helicase Q" evidence="7">
    <location>
        <begin position="2"/>
        <end position="30"/>
    </location>
</feature>
<dbReference type="SMART" id="SM00487">
    <property type="entry name" value="DEXDc"/>
    <property type="match status" value="1"/>
</dbReference>
<dbReference type="Gene3D" id="3.40.50.300">
    <property type="entry name" value="P-loop containing nucleotide triphosphate hydrolases"/>
    <property type="match status" value="3"/>
</dbReference>
<keyword evidence="4" id="KW-0067">ATP-binding</keyword>
<keyword evidence="5" id="KW-0694">RNA-binding</keyword>
<dbReference type="Proteomes" id="UP001552299">
    <property type="component" value="Unassembled WGS sequence"/>
</dbReference>
<keyword evidence="1" id="KW-0547">Nucleotide-binding</keyword>
<dbReference type="InterPro" id="IPR011545">
    <property type="entry name" value="DEAD/DEAH_box_helicase_dom"/>
</dbReference>
<reference evidence="8 9" key="1">
    <citation type="journal article" date="2024" name="Plant Biotechnol. J.">
        <title>Dendrobium thyrsiflorum genome and its molecular insights into genes involved in important horticultural traits.</title>
        <authorList>
            <person name="Chen B."/>
            <person name="Wang J.Y."/>
            <person name="Zheng P.J."/>
            <person name="Li K.L."/>
            <person name="Liang Y.M."/>
            <person name="Chen X.F."/>
            <person name="Zhang C."/>
            <person name="Zhao X."/>
            <person name="He X."/>
            <person name="Zhang G.Q."/>
            <person name="Liu Z.J."/>
            <person name="Xu Q."/>
        </authorList>
    </citation>
    <scope>NUCLEOTIDE SEQUENCE [LARGE SCALE GENOMIC DNA]</scope>
    <source>
        <strain evidence="8">GZMU011</strain>
    </source>
</reference>
<dbReference type="AlphaFoldDB" id="A0ABD0UFI6"/>
<dbReference type="InterPro" id="IPR014014">
    <property type="entry name" value="RNA_helicase_DEAD_Q_motif"/>
</dbReference>
<evidence type="ECO:0000313" key="9">
    <source>
        <dbReference type="Proteomes" id="UP001552299"/>
    </source>
</evidence>
<dbReference type="GO" id="GO:0005524">
    <property type="term" value="F:ATP binding"/>
    <property type="evidence" value="ECO:0007669"/>
    <property type="project" value="UniProtKB-KW"/>
</dbReference>
<dbReference type="SUPFAM" id="SSF52540">
    <property type="entry name" value="P-loop containing nucleoside triphosphate hydrolases"/>
    <property type="match status" value="2"/>
</dbReference>
<feature type="short sequence motif" description="Q motif" evidence="6">
    <location>
        <begin position="2"/>
        <end position="30"/>
    </location>
</feature>
<organism evidence="8 9">
    <name type="scientific">Dendrobium thyrsiflorum</name>
    <name type="common">Pinecone-like raceme dendrobium</name>
    <name type="synonym">Orchid</name>
    <dbReference type="NCBI Taxonomy" id="117978"/>
    <lineage>
        <taxon>Eukaryota</taxon>
        <taxon>Viridiplantae</taxon>
        <taxon>Streptophyta</taxon>
        <taxon>Embryophyta</taxon>
        <taxon>Tracheophyta</taxon>
        <taxon>Spermatophyta</taxon>
        <taxon>Magnoliopsida</taxon>
        <taxon>Liliopsida</taxon>
        <taxon>Asparagales</taxon>
        <taxon>Orchidaceae</taxon>
        <taxon>Epidendroideae</taxon>
        <taxon>Malaxideae</taxon>
        <taxon>Dendrobiinae</taxon>
        <taxon>Dendrobium</taxon>
    </lineage>
</organism>
<evidence type="ECO:0000256" key="3">
    <source>
        <dbReference type="ARBA" id="ARBA00022806"/>
    </source>
</evidence>
<evidence type="ECO:0000256" key="5">
    <source>
        <dbReference type="ARBA" id="ARBA00022884"/>
    </source>
</evidence>
<evidence type="ECO:0000256" key="1">
    <source>
        <dbReference type="ARBA" id="ARBA00022741"/>
    </source>
</evidence>
<comment type="caution">
    <text evidence="8">The sequence shown here is derived from an EMBL/GenBank/DDBJ whole genome shotgun (WGS) entry which is preliminary data.</text>
</comment>
<protein>
    <recommendedName>
        <fullName evidence="7">DEAD-box RNA helicase Q domain-containing protein</fullName>
    </recommendedName>
</protein>
<evidence type="ECO:0000259" key="7">
    <source>
        <dbReference type="PROSITE" id="PS51195"/>
    </source>
</evidence>
<keyword evidence="2" id="KW-0378">Hydrolase</keyword>
<keyword evidence="9" id="KW-1185">Reference proteome</keyword>
<dbReference type="GO" id="GO:0003723">
    <property type="term" value="F:RNA binding"/>
    <property type="evidence" value="ECO:0007669"/>
    <property type="project" value="UniProtKB-KW"/>
</dbReference>
<evidence type="ECO:0000256" key="2">
    <source>
        <dbReference type="ARBA" id="ARBA00022801"/>
    </source>
</evidence>
<dbReference type="GO" id="GO:0016787">
    <property type="term" value="F:hydrolase activity"/>
    <property type="evidence" value="ECO:0007669"/>
    <property type="project" value="UniProtKB-KW"/>
</dbReference>
<sequence>MRKWSESKLNTELLKAVKKAGYKKPSPIQMAAIPLGLQQGDVIGIAETGSGKTAAFVLSMHMYITQLPPMTKENEVVSIVGGQSIEEQGFKLRQGYMGFGPQVGGVLDAMPSSNLKPENKDEELDEKRIYQTTYMFSATMTPAVERLARKYLRNHVVVTIGIAGKATDLITQQVIMLKESEKMQRLLKHLDNPVNKTAIVFCNTKKNADARA</sequence>
<dbReference type="InterPro" id="IPR014001">
    <property type="entry name" value="Helicase_ATP-bd"/>
</dbReference>
<dbReference type="InterPro" id="IPR027417">
    <property type="entry name" value="P-loop_NTPase"/>
</dbReference>
<evidence type="ECO:0000313" key="8">
    <source>
        <dbReference type="EMBL" id="KAL0911609.1"/>
    </source>
</evidence>
<dbReference type="PANTHER" id="PTHR47958">
    <property type="entry name" value="ATP-DEPENDENT RNA HELICASE DBP3"/>
    <property type="match status" value="1"/>
</dbReference>
<keyword evidence="3" id="KW-0347">Helicase</keyword>
<proteinExistence type="predicted"/>
<dbReference type="GO" id="GO:0004386">
    <property type="term" value="F:helicase activity"/>
    <property type="evidence" value="ECO:0007669"/>
    <property type="project" value="UniProtKB-KW"/>
</dbReference>